<feature type="region of interest" description="Disordered" evidence="6">
    <location>
        <begin position="1"/>
        <end position="45"/>
    </location>
</feature>
<dbReference type="InterPro" id="IPR052035">
    <property type="entry name" value="ZnF_BED_domain_contain"/>
</dbReference>
<evidence type="ECO:0000256" key="4">
    <source>
        <dbReference type="ARBA" id="ARBA00022833"/>
    </source>
</evidence>
<keyword evidence="9" id="KW-1185">Reference proteome</keyword>
<dbReference type="InterPro" id="IPR012337">
    <property type="entry name" value="RNaseH-like_sf"/>
</dbReference>
<dbReference type="PANTHER" id="PTHR46481:SF10">
    <property type="entry name" value="ZINC FINGER BED DOMAIN-CONTAINING PROTEIN 39"/>
    <property type="match status" value="1"/>
</dbReference>
<dbReference type="InterPro" id="IPR008906">
    <property type="entry name" value="HATC_C_dom"/>
</dbReference>
<dbReference type="OMA" id="CVEPIEY"/>
<evidence type="ECO:0000256" key="3">
    <source>
        <dbReference type="ARBA" id="ARBA00022771"/>
    </source>
</evidence>
<evidence type="ECO:0000256" key="2">
    <source>
        <dbReference type="ARBA" id="ARBA00022723"/>
    </source>
</evidence>
<dbReference type="OrthoDB" id="2434417at2759"/>
<dbReference type="PANTHER" id="PTHR46481">
    <property type="entry name" value="ZINC FINGER BED DOMAIN-CONTAINING PROTEIN 4"/>
    <property type="match status" value="1"/>
</dbReference>
<dbReference type="GO" id="GO:0008270">
    <property type="term" value="F:zinc ion binding"/>
    <property type="evidence" value="ECO:0007669"/>
    <property type="project" value="UniProtKB-KW"/>
</dbReference>
<gene>
    <name evidence="8" type="ORF">RirG_109480</name>
</gene>
<evidence type="ECO:0000256" key="1">
    <source>
        <dbReference type="ARBA" id="ARBA00004123"/>
    </source>
</evidence>
<evidence type="ECO:0000256" key="5">
    <source>
        <dbReference type="ARBA" id="ARBA00023242"/>
    </source>
</evidence>
<evidence type="ECO:0000256" key="6">
    <source>
        <dbReference type="SAM" id="MobiDB-lite"/>
    </source>
</evidence>
<evidence type="ECO:0000313" key="8">
    <source>
        <dbReference type="EMBL" id="EXX67960.1"/>
    </source>
</evidence>
<dbReference type="Pfam" id="PF05699">
    <property type="entry name" value="Dimer_Tnp_hAT"/>
    <property type="match status" value="1"/>
</dbReference>
<keyword evidence="2" id="KW-0479">Metal-binding</keyword>
<dbReference type="SUPFAM" id="SSF53098">
    <property type="entry name" value="Ribonuclease H-like"/>
    <property type="match status" value="1"/>
</dbReference>
<dbReference type="GO" id="GO:0046983">
    <property type="term" value="F:protein dimerization activity"/>
    <property type="evidence" value="ECO:0007669"/>
    <property type="project" value="InterPro"/>
</dbReference>
<feature type="domain" description="HAT C-terminal dimerisation" evidence="7">
    <location>
        <begin position="624"/>
        <end position="706"/>
    </location>
</feature>
<dbReference type="AlphaFoldDB" id="A0A015JL72"/>
<protein>
    <recommendedName>
        <fullName evidence="7">HAT C-terminal dimerisation domain-containing protein</fullName>
    </recommendedName>
</protein>
<organism evidence="8 9">
    <name type="scientific">Rhizophagus irregularis (strain DAOM 197198w)</name>
    <name type="common">Glomus intraradices</name>
    <dbReference type="NCBI Taxonomy" id="1432141"/>
    <lineage>
        <taxon>Eukaryota</taxon>
        <taxon>Fungi</taxon>
        <taxon>Fungi incertae sedis</taxon>
        <taxon>Mucoromycota</taxon>
        <taxon>Glomeromycotina</taxon>
        <taxon>Glomeromycetes</taxon>
        <taxon>Glomerales</taxon>
        <taxon>Glomeraceae</taxon>
        <taxon>Rhizophagus</taxon>
    </lineage>
</organism>
<reference evidence="8 9" key="1">
    <citation type="submission" date="2014-02" db="EMBL/GenBank/DDBJ databases">
        <title>Single nucleus genome sequencing reveals high similarity among nuclei of an endomycorrhizal fungus.</title>
        <authorList>
            <person name="Lin K."/>
            <person name="Geurts R."/>
            <person name="Zhang Z."/>
            <person name="Limpens E."/>
            <person name="Saunders D.G."/>
            <person name="Mu D."/>
            <person name="Pang E."/>
            <person name="Cao H."/>
            <person name="Cha H."/>
            <person name="Lin T."/>
            <person name="Zhou Q."/>
            <person name="Shang Y."/>
            <person name="Li Y."/>
            <person name="Ivanov S."/>
            <person name="Sharma T."/>
            <person name="Velzen R.V."/>
            <person name="Ruijter N.D."/>
            <person name="Aanen D.K."/>
            <person name="Win J."/>
            <person name="Kamoun S."/>
            <person name="Bisseling T."/>
            <person name="Huang S."/>
        </authorList>
    </citation>
    <scope>NUCLEOTIDE SEQUENCE [LARGE SCALE GENOMIC DNA]</scope>
    <source>
        <strain evidence="9">DAOM197198w</strain>
    </source>
</reference>
<accession>A0A015JL72</accession>
<dbReference type="SUPFAM" id="SSF140996">
    <property type="entry name" value="Hermes dimerisation domain"/>
    <property type="match status" value="1"/>
</dbReference>
<proteinExistence type="predicted"/>
<evidence type="ECO:0000313" key="9">
    <source>
        <dbReference type="Proteomes" id="UP000022910"/>
    </source>
</evidence>
<evidence type="ECO:0000259" key="7">
    <source>
        <dbReference type="Pfam" id="PF05699"/>
    </source>
</evidence>
<dbReference type="EMBL" id="JEMT01017466">
    <property type="protein sequence ID" value="EXX67960.1"/>
    <property type="molecule type" value="Genomic_DNA"/>
</dbReference>
<keyword evidence="3" id="KW-0863">Zinc-finger</keyword>
<dbReference type="HOGENOM" id="CLU_009123_12_2_1"/>
<keyword evidence="5" id="KW-0539">Nucleus</keyword>
<feature type="compositionally biased region" description="Polar residues" evidence="6">
    <location>
        <begin position="11"/>
        <end position="35"/>
    </location>
</feature>
<dbReference type="STRING" id="1432141.A0A015JL72"/>
<dbReference type="Gene3D" id="1.10.10.1070">
    <property type="entry name" value="Zinc finger, BED domain-containing"/>
    <property type="match status" value="1"/>
</dbReference>
<dbReference type="Proteomes" id="UP000022910">
    <property type="component" value="Unassembled WGS sequence"/>
</dbReference>
<keyword evidence="4" id="KW-0862">Zinc</keyword>
<comment type="caution">
    <text evidence="8">The sequence shown here is derived from an EMBL/GenBank/DDBJ whole genome shotgun (WGS) entry which is preliminary data.</text>
</comment>
<sequence length="714" mass="82641">MSDKNKKRKYSNNISLTQQSKKINNGSAGSNNNQEEPQEPQWVDLGPNKKSWVWKHFGIKTDGRAYCRYKVLRGGIEEECNYSCMYNTQTSTQQQHLNSVHKEFEKEKNQQLKINDPKLKKIIPHNKSKQQELRNAVADWLVTDSQPFNSVNGKGFLRMINKFDPAFQPPCYVTIKKDIGCGYQAVFQAIKEMIIQTCETAAITTDLWTSHAKSGYIGITCHWLSDKMELYDILLCVEPIEYPHSGDNIRQTIIKKLQLLGLESKVKVAVTDNSSNMIKTIREWDGIDRVPCSANTLQLCVMRGLEKVKIYTQQFKKLVQFFNFPKQNQRLEEAQNELASGNNAEITNNSSSPLQQSSLKILRTINDVKTRWGSSLTSWKRLQKLKDPIKRVILNLCLENDNESQKDYKQLKKLYLSDYEWKLLDELIKIFEPIEEATEWLGGQKYCTLSLIYPSIYTLNYDYIPEDDEENIENVENVENIESGESDESDYDNVTIIEGSEDECESEKKEADKHNSYSTLPKIDTIINSIKKSIYDALFYYFDSPPKFALLASLLDSRFKKMRGWPEEVREAAISLLKEEYQLLKNQAAATPQKTNMKHNYQIGGFKSRLFGLDEDEVDESDDELNCYLDNIRTPQASSETDPFQWWIDNKQKFPTLFEIARKYLGVPATSVPSERLFSDARNQITTDRNHLKPESVNELLFVKRNSEYFNPFV</sequence>
<comment type="subcellular location">
    <subcellularLocation>
        <location evidence="1">Nucleus</location>
    </subcellularLocation>
</comment>
<name>A0A015JL72_RHIIW</name>
<feature type="compositionally biased region" description="Basic residues" evidence="6">
    <location>
        <begin position="1"/>
        <end position="10"/>
    </location>
</feature>
<dbReference type="GO" id="GO:0005634">
    <property type="term" value="C:nucleus"/>
    <property type="evidence" value="ECO:0007669"/>
    <property type="project" value="UniProtKB-SubCell"/>
</dbReference>